<comment type="caution">
    <text evidence="2">The sequence shown here is derived from an EMBL/GenBank/DDBJ whole genome shotgun (WGS) entry which is preliminary data.</text>
</comment>
<dbReference type="RefSeq" id="WP_273598611.1">
    <property type="nucleotide sequence ID" value="NZ_JAQQXT010000001.1"/>
</dbReference>
<evidence type="ECO:0000313" key="3">
    <source>
        <dbReference type="Proteomes" id="UP001221189"/>
    </source>
</evidence>
<protein>
    <recommendedName>
        <fullName evidence="4">ABC3 transporter permease protein domain-containing protein</fullName>
    </recommendedName>
</protein>
<feature type="transmembrane region" description="Helical" evidence="1">
    <location>
        <begin position="81"/>
        <end position="101"/>
    </location>
</feature>
<gene>
    <name evidence="2" type="ORF">PRZ03_01010</name>
</gene>
<keyword evidence="1" id="KW-0472">Membrane</keyword>
<evidence type="ECO:0000313" key="2">
    <source>
        <dbReference type="EMBL" id="MDC8770131.1"/>
    </source>
</evidence>
<keyword evidence="1" id="KW-0812">Transmembrane</keyword>
<sequence>MDDIWSAHGPAIGPEIQSADEQLAEVNQQEQQISALLAGIALLAVGVAMLGAYALGLPLAAYLGWHYLSGFEARVDLASGLVLPLVLACAITLIVTVLAALRHLRQALSLQPIEALR</sequence>
<dbReference type="EMBL" id="JAQQXT010000001">
    <property type="protein sequence ID" value="MDC8770131.1"/>
    <property type="molecule type" value="Genomic_DNA"/>
</dbReference>
<evidence type="ECO:0008006" key="4">
    <source>
        <dbReference type="Google" id="ProtNLM"/>
    </source>
</evidence>
<accession>A0ABT5KBI4</accession>
<keyword evidence="1" id="KW-1133">Transmembrane helix</keyword>
<dbReference type="Proteomes" id="UP001221189">
    <property type="component" value="Unassembled WGS sequence"/>
</dbReference>
<proteinExistence type="predicted"/>
<organism evidence="2 3">
    <name type="scientific">Roseateles albus</name>
    <dbReference type="NCBI Taxonomy" id="2987525"/>
    <lineage>
        <taxon>Bacteria</taxon>
        <taxon>Pseudomonadati</taxon>
        <taxon>Pseudomonadota</taxon>
        <taxon>Betaproteobacteria</taxon>
        <taxon>Burkholderiales</taxon>
        <taxon>Sphaerotilaceae</taxon>
        <taxon>Roseateles</taxon>
    </lineage>
</organism>
<name>A0ABT5KBI4_9BURK</name>
<feature type="transmembrane region" description="Helical" evidence="1">
    <location>
        <begin position="35"/>
        <end position="61"/>
    </location>
</feature>
<keyword evidence="3" id="KW-1185">Reference proteome</keyword>
<reference evidence="2 3" key="1">
    <citation type="submission" date="2022-10" db="EMBL/GenBank/DDBJ databases">
        <title>Paucibacter sp. hw1 Genome sequencing.</title>
        <authorList>
            <person name="Park S."/>
        </authorList>
    </citation>
    <scope>NUCLEOTIDE SEQUENCE [LARGE SCALE GENOMIC DNA]</scope>
    <source>
        <strain evidence="3">hw1</strain>
    </source>
</reference>
<evidence type="ECO:0000256" key="1">
    <source>
        <dbReference type="SAM" id="Phobius"/>
    </source>
</evidence>